<proteinExistence type="predicted"/>
<feature type="domain" description="Peptidase C50" evidence="6">
    <location>
        <begin position="1983"/>
        <end position="2077"/>
    </location>
</feature>
<dbReference type="PANTHER" id="PTHR12792:SF0">
    <property type="entry name" value="SEPARIN"/>
    <property type="match status" value="1"/>
</dbReference>
<dbReference type="InterPro" id="IPR030397">
    <property type="entry name" value="SEPARIN_core_dom"/>
</dbReference>
<dbReference type="GeneID" id="113726721"/>
<keyword evidence="7" id="KW-1185">Reference proteome</keyword>
<dbReference type="InterPro" id="IPR056933">
    <property type="entry name" value="TPR_ESP1"/>
</dbReference>
<keyword evidence="4" id="KW-0159">Chromosome partition</keyword>
<sequence>MNSAAESSLLSKLQSSADLADIYTLFSSYLHPFKPHLAPKKPSSRPPKTLETTTIRSLAKQFLPFLNNSISFLPKRLSSEAQATSPNKISRDSAFKLFDVYRLCLNCLHLVSSQLECKTYAIYLQQLRLVHCLEAWELYKEAETECFSVLDGLRGINSGKSGAKFKKLLLPRLDEEDADQLFAGLVVETVVRLTKCALVNQSKDGNDYKRVIALIHEATPWFDVLDGNAYEKWHKVLLGHISKIAVKLVEELAFFDLELVLEFCDVTFSVFKRSQDQVYKLALRICCCLFSKKSCQLSYITGILNFVLSTLASDCKLNVDYTIMEFLEIVHYCAQRCQNASPVVCSAVAEQLNRLAGSQAIPLIGSTMALYSAGLLIFSFDCQSRIDESTTRRSTGFFLDDEEMLQQLPIYLDLMKEFFDIGGSRNGLSKKQISHVLCYCNVLKFLCQPLASFIVKERKEIFAVRNHAIFITNLKIIQDVFNQFCYICRQFCGTGANSNVSVNCSSDDNTKVITHVSVATFALSLKTGYHIKESENLVKYVASSDWIEADGFKYLFASLYNVAVVLYRNKQMKEASKALTLSCKASWNHVVYHCKSSEFRGDQSGHCFRAFVDGAMNLVNDASEKTAFLLDLLFENNQCKINRQLKDSLEKWCIAEYVFKSLPPPLALVRRWVKIQNKLCKNLSEHSAPTLYCLLSSSVNVSERALGVLLEQELVAYKAKSAVDPRFCLKMRMKIIGILLEKIYVSSDTYVQRSRILITKGEEYRELGIESLDECIQCLCDAILLLRDFCDRNSKYDGQALHLMACAYCLRALSAQEKIEANSKVLLLKRLVSSIDYFEDIHAAVNLWLHRHQSIASNHCNTLEDVLQLFHQKLHPLLSFESMLKLLYHVLDFLAIKGYMEIHADIYEIIIQLFKWKKLPLEEVLIMLWRSRRVGHAICASPISETLVSKLSQHYGKVSEFIGYWIKCMQPSHALLVGFKQRFFSTLPVSAQNSFELESLEITDDEIKSVASDPTFHVSIEEVKLAASDLTSPVPESSTGCFLSAHLYYDLSERLIMQGQVVEALSYAREAYQCRTKLLREKFLYSVKNQAETNHENGDGTQKHCYSLENFQMHNLVATEAWNYGAPCDFESFVLTSWNILQCYLESTLQVANIHEILGEALEAEALLLWGKDIAIRQCLPLFVISFTSMLGKLYHKRMLWELAERELKAASQLMADNCNMISCSKCRMLLECTIYQQLGDLYKSRLCSNMTNPSFEMLSYAVEKHRSALHKLNNFEWDYSTSCFPDATSEQDEYRTRSSFFSCSIDPLDTIELPSKNELPDRKTQMKRPRKTKKDDKASSLHGQCLVAGHHLRMTRSRCRSLQKSGGSLSSSDQCGPPIKSNNDHLFSSNVAPNQRGLLSEAKLFLDDFACEITRFCNKIKCWHCLALEALKSKSLTDFVHMNWDLVHRRSSLTLLISIGQCLGTYADDHNAHKIVLMSVSLLGNPSCPKYCSFSSMSLIDSINKDIQGDVFAVEHAMLLYNICRIAVKHYSFGFARENGCQLSCIGIPRIFSWLKLAFMLCCQVPLLSQKVSRLLTVLYMLSTSVEAFSMSPDEAVSQSHWATFFHQASIGSHFNQQLLSSMMRKPKVEGMMGLEDCSFSSSNFVSLSAISFLRLAPDSLEGLGKYVMRFFQELPCTTIICISVIGGADAILLRELLCCTSARAWILLSRLNSKSHPIFLVLPIESLLEEASFDISLQGEDFVSQWRCPWVYTVVDEIAPAFRSILRENYLSSASPKEDSTSNRVLWWSQRKRLDDCFGKFLQYLEDSWLGPWKYLLLGDCLDSKHVKSLGKNLMDSLLHKCKVNVDKDLAEVILGGALYSSEIRECGLQLIINKGCYIGGCCEALSNASTEVRRLSLEVFETILETGLALAETESLGRKPVTLVLDSAVQMLPWESLPILRNEEVYRMPSVGSICTTLARCHHYQDQLPEQGEAFPVIDPLDSFYVLNPSGDLSRTQVEFENWFRDQKFEGKTGTVPKSEELVRALKIYDLFIYIGHGSGSQYVNEHEIKKLNRCAATLLMGCCSGSLSMSGCYAPHGTPLCYLLAGSPVTVANLWEVTDKDIDRFGKAMLDAWLRERSVVSERCTRCDMLLDKFKSINIGETRGNGKERTRNKSPDSCVSVCSTCNRRPKIGSFMGQARKACNLPFLIGASPVCYGVPTGIAEKKRVVVLSP</sequence>
<dbReference type="InterPro" id="IPR056932">
    <property type="entry name" value="TPR_ESP1_2nd"/>
</dbReference>
<name>A0ABM4WM89_COFAR</name>
<evidence type="ECO:0000256" key="4">
    <source>
        <dbReference type="ARBA" id="ARBA00022829"/>
    </source>
</evidence>
<dbReference type="RefSeq" id="XP_071932914.1">
    <property type="nucleotide sequence ID" value="XM_072076813.1"/>
</dbReference>
<protein>
    <recommendedName>
        <fullName evidence="2">separase</fullName>
        <ecNumber evidence="2">3.4.22.49</ecNumber>
    </recommendedName>
</protein>
<evidence type="ECO:0000313" key="8">
    <source>
        <dbReference type="RefSeq" id="XP_071932914.1"/>
    </source>
</evidence>
<evidence type="ECO:0000256" key="1">
    <source>
        <dbReference type="ARBA" id="ARBA00000451"/>
    </source>
</evidence>
<feature type="region of interest" description="Disordered" evidence="5">
    <location>
        <begin position="1313"/>
        <end position="1341"/>
    </location>
</feature>
<dbReference type="EC" id="3.4.22.49" evidence="2"/>
<evidence type="ECO:0000313" key="7">
    <source>
        <dbReference type="Proteomes" id="UP001652660"/>
    </source>
</evidence>
<dbReference type="Pfam" id="PF25110">
    <property type="entry name" value="TPR_ESP1"/>
    <property type="match status" value="1"/>
</dbReference>
<organism evidence="7 8">
    <name type="scientific">Coffea arabica</name>
    <name type="common">Arabian coffee</name>
    <dbReference type="NCBI Taxonomy" id="13443"/>
    <lineage>
        <taxon>Eukaryota</taxon>
        <taxon>Viridiplantae</taxon>
        <taxon>Streptophyta</taxon>
        <taxon>Embryophyta</taxon>
        <taxon>Tracheophyta</taxon>
        <taxon>Spermatophyta</taxon>
        <taxon>Magnoliopsida</taxon>
        <taxon>eudicotyledons</taxon>
        <taxon>Gunneridae</taxon>
        <taxon>Pentapetalae</taxon>
        <taxon>asterids</taxon>
        <taxon>lamiids</taxon>
        <taxon>Gentianales</taxon>
        <taxon>Rubiaceae</taxon>
        <taxon>Ixoroideae</taxon>
        <taxon>Gardenieae complex</taxon>
        <taxon>Bertiereae - Coffeeae clade</taxon>
        <taxon>Coffeeae</taxon>
        <taxon>Coffea</taxon>
    </lineage>
</organism>
<gene>
    <name evidence="8" type="primary">LOC113726721</name>
</gene>
<dbReference type="InterPro" id="IPR005314">
    <property type="entry name" value="Peptidase_C50"/>
</dbReference>
<evidence type="ECO:0000256" key="5">
    <source>
        <dbReference type="SAM" id="MobiDB-lite"/>
    </source>
</evidence>
<comment type="catalytic activity">
    <reaction evidence="1">
        <text>All bonds known to be hydrolyzed by this endopeptidase have arginine in P1 and an acidic residue in P4. P6 is often occupied by an acidic residue or by a hydroxy-amino-acid residue, the phosphorylation of which enhances cleavage.</text>
        <dbReference type="EC" id="3.4.22.49"/>
    </reaction>
</comment>
<dbReference type="Pfam" id="PF03568">
    <property type="entry name" value="Separin_C"/>
    <property type="match status" value="1"/>
</dbReference>
<evidence type="ECO:0000256" key="3">
    <source>
        <dbReference type="ARBA" id="ARBA00022801"/>
    </source>
</evidence>
<keyword evidence="3" id="KW-0378">Hydrolase</keyword>
<dbReference type="Pfam" id="PF25113">
    <property type="entry name" value="TPR_ESP1_2nd"/>
    <property type="match status" value="1"/>
</dbReference>
<dbReference type="Proteomes" id="UP001652660">
    <property type="component" value="Chromosome 2c"/>
</dbReference>
<dbReference type="PANTHER" id="PTHR12792">
    <property type="entry name" value="EXTRA SPINDLE POLES 1-RELATED"/>
    <property type="match status" value="1"/>
</dbReference>
<reference evidence="8" key="1">
    <citation type="submission" date="2025-08" db="UniProtKB">
        <authorList>
            <consortium name="RefSeq"/>
        </authorList>
    </citation>
    <scope>IDENTIFICATION</scope>
    <source>
        <tissue evidence="8">Leaves</tissue>
    </source>
</reference>
<dbReference type="PROSITE" id="PS51700">
    <property type="entry name" value="SEPARIN"/>
    <property type="match status" value="1"/>
</dbReference>
<accession>A0ABM4WM89</accession>
<evidence type="ECO:0000256" key="2">
    <source>
        <dbReference type="ARBA" id="ARBA00012489"/>
    </source>
</evidence>
<evidence type="ECO:0000259" key="6">
    <source>
        <dbReference type="PROSITE" id="PS51700"/>
    </source>
</evidence>